<dbReference type="PANTHER" id="PTHR13793">
    <property type="entry name" value="PHD FINGER PROTEINS"/>
    <property type="match status" value="1"/>
</dbReference>
<dbReference type="Gene3D" id="1.20.920.10">
    <property type="entry name" value="Bromodomain-like"/>
    <property type="match status" value="1"/>
</dbReference>
<feature type="region of interest" description="Disordered" evidence="7">
    <location>
        <begin position="1600"/>
        <end position="1632"/>
    </location>
</feature>
<evidence type="ECO:0000259" key="9">
    <source>
        <dbReference type="PROSITE" id="PS50016"/>
    </source>
</evidence>
<dbReference type="InterPro" id="IPR001487">
    <property type="entry name" value="Bromodomain"/>
</dbReference>
<dbReference type="PANTHER" id="PTHR13793:SF107">
    <property type="entry name" value="BROMODOMAIN-CONTAINING PROTEIN HOMOLOG"/>
    <property type="match status" value="1"/>
</dbReference>
<gene>
    <name evidence="11" type="ORF">BSP0115_LOCUS3208</name>
</gene>
<dbReference type="CDD" id="cd15571">
    <property type="entry name" value="ePHD"/>
    <property type="match status" value="2"/>
</dbReference>
<dbReference type="PRINTS" id="PR00503">
    <property type="entry name" value="BROMODOMAIN"/>
</dbReference>
<dbReference type="SMART" id="SM00249">
    <property type="entry name" value="PHD"/>
    <property type="match status" value="6"/>
</dbReference>
<dbReference type="InterPro" id="IPR011011">
    <property type="entry name" value="Znf_FYVE_PHD"/>
</dbReference>
<evidence type="ECO:0000256" key="1">
    <source>
        <dbReference type="ARBA" id="ARBA00022723"/>
    </source>
</evidence>
<feature type="compositionally biased region" description="Basic and acidic residues" evidence="7">
    <location>
        <begin position="838"/>
        <end position="851"/>
    </location>
</feature>
<dbReference type="InterPro" id="IPR050701">
    <property type="entry name" value="Histone_Mod_Regulator"/>
</dbReference>
<evidence type="ECO:0000259" key="10">
    <source>
        <dbReference type="PROSITE" id="PS51805"/>
    </source>
</evidence>
<dbReference type="InterPro" id="IPR034732">
    <property type="entry name" value="EPHD"/>
</dbReference>
<feature type="region of interest" description="Disordered" evidence="7">
    <location>
        <begin position="461"/>
        <end position="505"/>
    </location>
</feature>
<dbReference type="SMART" id="SM00297">
    <property type="entry name" value="BROMO"/>
    <property type="match status" value="1"/>
</dbReference>
<feature type="compositionally biased region" description="Gly residues" evidence="7">
    <location>
        <begin position="463"/>
        <end position="489"/>
    </location>
</feature>
<feature type="domain" description="PHD-type" evidence="10">
    <location>
        <begin position="765"/>
        <end position="806"/>
    </location>
</feature>
<dbReference type="Gene3D" id="3.30.40.10">
    <property type="entry name" value="Zinc/RING finger domain, C3HC4 (zinc finger)"/>
    <property type="match status" value="6"/>
</dbReference>
<feature type="domain" description="Bromo" evidence="8">
    <location>
        <begin position="1503"/>
        <end position="1573"/>
    </location>
</feature>
<dbReference type="PROSITE" id="PS50016">
    <property type="entry name" value="ZF_PHD_2"/>
    <property type="match status" value="2"/>
</dbReference>
<feature type="compositionally biased region" description="Basic and acidic residues" evidence="7">
    <location>
        <begin position="358"/>
        <end position="390"/>
    </location>
</feature>
<feature type="region of interest" description="Disordered" evidence="7">
    <location>
        <begin position="234"/>
        <end position="278"/>
    </location>
</feature>
<feature type="domain" description="PHD-type" evidence="10">
    <location>
        <begin position="81"/>
        <end position="199"/>
    </location>
</feature>
<dbReference type="InterPro" id="IPR001965">
    <property type="entry name" value="Znf_PHD"/>
</dbReference>
<dbReference type="GO" id="GO:0006357">
    <property type="term" value="P:regulation of transcription by RNA polymerase II"/>
    <property type="evidence" value="ECO:0007669"/>
    <property type="project" value="TreeGrafter"/>
</dbReference>
<organism evidence="11">
    <name type="scientific">Bicosoecida sp. CB-2014</name>
    <dbReference type="NCBI Taxonomy" id="1486930"/>
    <lineage>
        <taxon>Eukaryota</taxon>
        <taxon>Sar</taxon>
        <taxon>Stramenopiles</taxon>
        <taxon>Bigyra</taxon>
        <taxon>Opalozoa</taxon>
        <taxon>Bicosoecida</taxon>
    </lineage>
</organism>
<feature type="region of interest" description="Disordered" evidence="7">
    <location>
        <begin position="834"/>
        <end position="919"/>
    </location>
</feature>
<accession>A0A7S1G3S2</accession>
<dbReference type="Pfam" id="PF13832">
    <property type="entry name" value="zf-HC5HC2H_2"/>
    <property type="match status" value="3"/>
</dbReference>
<evidence type="ECO:0000256" key="6">
    <source>
        <dbReference type="PROSITE-ProRule" id="PRU00146"/>
    </source>
</evidence>
<dbReference type="InterPro" id="IPR019786">
    <property type="entry name" value="Zinc_finger_PHD-type_CS"/>
</dbReference>
<feature type="region of interest" description="Disordered" evidence="7">
    <location>
        <begin position="1"/>
        <end position="22"/>
    </location>
</feature>
<dbReference type="SUPFAM" id="SSF47370">
    <property type="entry name" value="Bromodomain"/>
    <property type="match status" value="1"/>
</dbReference>
<feature type="region of interest" description="Disordered" evidence="7">
    <location>
        <begin position="609"/>
        <end position="628"/>
    </location>
</feature>
<keyword evidence="4 5" id="KW-0103">Bromodomain</keyword>
<evidence type="ECO:0000256" key="7">
    <source>
        <dbReference type="SAM" id="MobiDB-lite"/>
    </source>
</evidence>
<dbReference type="Pfam" id="PF13771">
    <property type="entry name" value="zf-HC5HC2H"/>
    <property type="match status" value="1"/>
</dbReference>
<feature type="compositionally biased region" description="Gly residues" evidence="7">
    <location>
        <begin position="899"/>
        <end position="915"/>
    </location>
</feature>
<dbReference type="GO" id="GO:0008270">
    <property type="term" value="F:zinc ion binding"/>
    <property type="evidence" value="ECO:0007669"/>
    <property type="project" value="UniProtKB-KW"/>
</dbReference>
<dbReference type="InterPro" id="IPR013083">
    <property type="entry name" value="Znf_RING/FYVE/PHD"/>
</dbReference>
<dbReference type="CDD" id="cd15492">
    <property type="entry name" value="PHD_BRPF_JADE_like"/>
    <property type="match status" value="2"/>
</dbReference>
<feature type="domain" description="PHD-type" evidence="9">
    <location>
        <begin position="707"/>
        <end position="757"/>
    </location>
</feature>
<dbReference type="InterPro" id="IPR019787">
    <property type="entry name" value="Znf_PHD-finger"/>
</dbReference>
<feature type="region of interest" description="Disordered" evidence="7">
    <location>
        <begin position="356"/>
        <end position="395"/>
    </location>
</feature>
<proteinExistence type="predicted"/>
<feature type="domain" description="PHD-type" evidence="10">
    <location>
        <begin position="1156"/>
        <end position="1268"/>
    </location>
</feature>
<protein>
    <submittedName>
        <fullName evidence="11">Uncharacterized protein</fullName>
    </submittedName>
</protein>
<dbReference type="PROSITE" id="PS51805">
    <property type="entry name" value="EPHD"/>
    <property type="match status" value="3"/>
</dbReference>
<keyword evidence="2 6" id="KW-0863">Zinc-finger</keyword>
<reference evidence="11" key="1">
    <citation type="submission" date="2021-01" db="EMBL/GenBank/DDBJ databases">
        <authorList>
            <person name="Corre E."/>
            <person name="Pelletier E."/>
            <person name="Niang G."/>
            <person name="Scheremetjew M."/>
            <person name="Finn R."/>
            <person name="Kale V."/>
            <person name="Holt S."/>
            <person name="Cochrane G."/>
            <person name="Meng A."/>
            <person name="Brown T."/>
            <person name="Cohen L."/>
        </authorList>
    </citation>
    <scope>NUCLEOTIDE SEQUENCE</scope>
    <source>
        <strain evidence="11">Ms1</strain>
    </source>
</reference>
<feature type="domain" description="PHD-type" evidence="9">
    <location>
        <begin position="26"/>
        <end position="76"/>
    </location>
</feature>
<dbReference type="SUPFAM" id="SSF57903">
    <property type="entry name" value="FYVE/PHD zinc finger"/>
    <property type="match status" value="3"/>
</dbReference>
<sequence>MAALSDSDEPGSNPAPGSKPAGGDDDAVCVVCMDGTVTDGNEILFCEKCDVAVHQMCYGVAVVPEDDWYCTPCDMDEDVRTVRCALCKCDGGALKPTALVGRKRRWAHVACVNWVPGATFNNDDTLEEVVGLETVDAARFQLQCVSCKRRGGACIQCDLRTCSVAFHPLCMLTDKKLSHDLVPQAGDKWAWQALCPRHAAEARKKKEAAARSKREAKAASKSGLKIRLHKIGPDRFTIDRPGRSRASSIGGSSASSRNRSRAHGAKAKRAAQAAKVQQFMAAASKNRDERPFAPIPDPRVLRLVEELAMDGVTEPTATERGLYELWIETLGNYYRPFTSQQLGMLQHPAVVDPMWHPNNEHDDLEHAPRKLHDEDASGKSKRARRDDAPTRTDPAASIRVLVQRLSANTALRFDVRVPGTGPPGEDWTRMRLSKGVRVAPVDAEMPLADRGVEVSGVDEAAGAAGGAGGAPSGGGGRGGGAGAGAGAGMGAPSPSRHRGGAGAARRGAVAGAASAAASTVEELEVRLAGFRTLPEVAVKPGLRAADEEGNPVVVDLSGDADELGLELAADQARLWAREADNNRRLARLRGAILASGEAPFLGLLEEEAGGRIDEQLTPETSTTPRDDGFDAVRCGRIEVAFRHAQSWRNVTRCLAKGIRDVDPHGRRSNEPEALPASWTIAAAGRPSAEAAREAEAARNAADMIDDDAVCVVCFDGDSTATNEIVYCDGCNVGAHQSCYGVQTIPDGDWYCDRCRYIKNGGDRRHVTCALCPFADGALKPTNDGRWAHVVCALWTPGVWISNVTRMVGIDLSPDATARALPYAPSTEAKLKRLLRSVKPGELHRNDGSRDAGEDDSADDTDAAGVSRPDAQTNGGYERPPAERLDELVPDDEGVAESVGGDGGGAGAGAGAGNGTAVGVPVTPRIEFEDPDPGHPATLTGPDRVPLIEDGVRSLKQGSSCTICRMRLGRTIMCVHPSCTESFHVTCAWFDGAYMTAKSDGLSGFTYMGGGRGVHYAAYCPAHLPAEAVVSNRSREQQKNMRQRYRGRENLNVESAREKRRQKKANEEKAREAQKLLRKSIAAGAKFFLPEPDKYVDGRCAVCFDPALGDSDGAFDVAVCTSCGITVHKACYGIAEHPTRAFRCDVCASPSDQHPSTTQCELCPRSGGAFVATTVKNKWAHVLCALYTPGVSFDDPDHMRGVNISKVPRQRFNKLRCYVCEGGAGACVQCDAKCYKAMHAMCAAQAEHYFDMQETKSDVIRRVYCKDHHPPRMKFDTKAHRWVAVRVEDSMPLPLQKMRRLRTDFERLRMVLERVVRREKLLQKELRVVEQEFKAERKVIGDTLWDDYATSASGARRGKRRRDEPPAGLPPPPPALAEKWERERRERAWAAAEAAKKEAEELAQRTAETSVPLPDVDVSDMDVPFDVSIERRPLGRLVAQRRHYPSTQPAAISRKRLRLDLQLVEVLHSLLRATATERVPDDEPAAGGAGGGAGGGHMAGWAYVERRVADVFLDPVDADAYPEYYDLIEVPVCLRDVGQRIQWQQYEDMAAMERDLALIVSNARRFNEIGSPVYEEALELEKATARALKHAAAVLDGTLRESGSADGRKRRRDARDGHGAGAGASTAEDGADDGGEELGMYKCASCDSIFPRAISAAETGSQTASGLPLVYAVPPNGGATHDGDFPLFFCDSCLTHVKKGTAILGWRVLVWTSAWGEWRAGTVDAFVSGACRHRVVFDNDTWDFYDLTDVPLAPGDALKTRRMQAKLGR</sequence>
<dbReference type="EMBL" id="HBFS01004796">
    <property type="protein sequence ID" value="CAD8910004.1"/>
    <property type="molecule type" value="Transcribed_RNA"/>
</dbReference>
<evidence type="ECO:0000256" key="2">
    <source>
        <dbReference type="ARBA" id="ARBA00022771"/>
    </source>
</evidence>
<evidence type="ECO:0000259" key="8">
    <source>
        <dbReference type="PROSITE" id="PS50014"/>
    </source>
</evidence>
<evidence type="ECO:0000256" key="4">
    <source>
        <dbReference type="ARBA" id="ARBA00023117"/>
    </source>
</evidence>
<dbReference type="InterPro" id="IPR036427">
    <property type="entry name" value="Bromodomain-like_sf"/>
</dbReference>
<keyword evidence="1" id="KW-0479">Metal-binding</keyword>
<dbReference type="Pfam" id="PF13831">
    <property type="entry name" value="PHD_2"/>
    <property type="match status" value="3"/>
</dbReference>
<feature type="compositionally biased region" description="Low complexity" evidence="7">
    <location>
        <begin position="244"/>
        <end position="257"/>
    </location>
</feature>
<dbReference type="Pfam" id="PF00439">
    <property type="entry name" value="Bromodomain"/>
    <property type="match status" value="1"/>
</dbReference>
<dbReference type="PROSITE" id="PS50014">
    <property type="entry name" value="BROMODOMAIN_2"/>
    <property type="match status" value="1"/>
</dbReference>
<evidence type="ECO:0000256" key="5">
    <source>
        <dbReference type="PROSITE-ProRule" id="PRU00035"/>
    </source>
</evidence>
<feature type="region of interest" description="Disordered" evidence="7">
    <location>
        <begin position="1351"/>
        <end position="1381"/>
    </location>
</feature>
<feature type="compositionally biased region" description="Acidic residues" evidence="7">
    <location>
        <begin position="852"/>
        <end position="861"/>
    </location>
</feature>
<name>A0A7S1G3S2_9STRA</name>
<dbReference type="PROSITE" id="PS01359">
    <property type="entry name" value="ZF_PHD_1"/>
    <property type="match status" value="1"/>
</dbReference>
<feature type="compositionally biased region" description="Basic residues" evidence="7">
    <location>
        <begin position="258"/>
        <end position="269"/>
    </location>
</feature>
<feature type="compositionally biased region" description="Basic and acidic residues" evidence="7">
    <location>
        <begin position="1045"/>
        <end position="1056"/>
    </location>
</feature>
<dbReference type="CDD" id="cd04369">
    <property type="entry name" value="Bromodomain"/>
    <property type="match status" value="1"/>
</dbReference>
<evidence type="ECO:0000313" key="11">
    <source>
        <dbReference type="EMBL" id="CAD8910004.1"/>
    </source>
</evidence>
<evidence type="ECO:0000256" key="3">
    <source>
        <dbReference type="ARBA" id="ARBA00022833"/>
    </source>
</evidence>
<feature type="region of interest" description="Disordered" evidence="7">
    <location>
        <begin position="1031"/>
        <end position="1070"/>
    </location>
</feature>
<keyword evidence="3" id="KW-0862">Zinc</keyword>